<dbReference type="AlphaFoldDB" id="A0AAV4TSK5"/>
<evidence type="ECO:0000313" key="1">
    <source>
        <dbReference type="EMBL" id="GIY47855.1"/>
    </source>
</evidence>
<dbReference type="Proteomes" id="UP001054945">
    <property type="component" value="Unassembled WGS sequence"/>
</dbReference>
<protein>
    <submittedName>
        <fullName evidence="1">Uncharacterized protein</fullName>
    </submittedName>
</protein>
<comment type="caution">
    <text evidence="1">The sequence shown here is derived from an EMBL/GenBank/DDBJ whole genome shotgun (WGS) entry which is preliminary data.</text>
</comment>
<gene>
    <name evidence="1" type="ORF">CEXT_530471</name>
</gene>
<name>A0AAV4TSK5_CAEEX</name>
<proteinExistence type="predicted"/>
<sequence>MQSIFPKSFSPSFHPISFLNPAIPSIYFSNATSVAFHISEKSRPYTLFLCMSKGQSGGGTISGLKPPRYITKRFAFRFSVPGITSRRRDV</sequence>
<keyword evidence="2" id="KW-1185">Reference proteome</keyword>
<accession>A0AAV4TSK5</accession>
<organism evidence="1 2">
    <name type="scientific">Caerostris extrusa</name>
    <name type="common">Bark spider</name>
    <name type="synonym">Caerostris bankana</name>
    <dbReference type="NCBI Taxonomy" id="172846"/>
    <lineage>
        <taxon>Eukaryota</taxon>
        <taxon>Metazoa</taxon>
        <taxon>Ecdysozoa</taxon>
        <taxon>Arthropoda</taxon>
        <taxon>Chelicerata</taxon>
        <taxon>Arachnida</taxon>
        <taxon>Araneae</taxon>
        <taxon>Araneomorphae</taxon>
        <taxon>Entelegynae</taxon>
        <taxon>Araneoidea</taxon>
        <taxon>Araneidae</taxon>
        <taxon>Caerostris</taxon>
    </lineage>
</organism>
<evidence type="ECO:0000313" key="2">
    <source>
        <dbReference type="Proteomes" id="UP001054945"/>
    </source>
</evidence>
<dbReference type="EMBL" id="BPLR01011637">
    <property type="protein sequence ID" value="GIY47855.1"/>
    <property type="molecule type" value="Genomic_DNA"/>
</dbReference>
<reference evidence="1 2" key="1">
    <citation type="submission" date="2021-06" db="EMBL/GenBank/DDBJ databases">
        <title>Caerostris extrusa draft genome.</title>
        <authorList>
            <person name="Kono N."/>
            <person name="Arakawa K."/>
        </authorList>
    </citation>
    <scope>NUCLEOTIDE SEQUENCE [LARGE SCALE GENOMIC DNA]</scope>
</reference>